<dbReference type="GO" id="GO:0003682">
    <property type="term" value="F:chromatin binding"/>
    <property type="evidence" value="ECO:0007669"/>
    <property type="project" value="TreeGrafter"/>
</dbReference>
<feature type="region of interest" description="Disordered" evidence="1">
    <location>
        <begin position="443"/>
        <end position="546"/>
    </location>
</feature>
<evidence type="ECO:0000313" key="3">
    <source>
        <dbReference type="Proteomes" id="UP000694388"/>
    </source>
</evidence>
<name>A0A8C4Q2E5_EPTBU</name>
<feature type="compositionally biased region" description="Polar residues" evidence="1">
    <location>
        <begin position="444"/>
        <end position="458"/>
    </location>
</feature>
<feature type="region of interest" description="Disordered" evidence="1">
    <location>
        <begin position="377"/>
        <end position="404"/>
    </location>
</feature>
<proteinExistence type="predicted"/>
<dbReference type="GeneTree" id="ENSGT00390000010427"/>
<feature type="compositionally biased region" description="Gly residues" evidence="1">
    <location>
        <begin position="1076"/>
        <end position="1086"/>
    </location>
</feature>
<evidence type="ECO:0000313" key="2">
    <source>
        <dbReference type="Ensembl" id="ENSEBUP00000008962.1"/>
    </source>
</evidence>
<sequence>MLFLSVFPCFISHYCPEPPTLPPLPSPHPAPPDILLDSPIARSKRKSKVRLGTGSEAGEVHEVPSGETEPEEGRASVVGEPGESQGRSDEPSDVVYNIVTTPVEDSKKLALKLRVKSRDGSTGSDGEEGVSQTHRDADGVPYEEAELEAMEEIERIEREAALERERVSKEVQDKDKPLKKRKQDSYTSAAGPSPAPPAPVAAPAAPTATSLVQDTKPVCPSLLVSIDLEQRQTSSISACEPKTNPSCPATHSPLPKLCAEVRLHPLRLPIEGCGHTAKSLRGQEGCSNDPRTLANVHLESHCDVLNKTVGKENFGKIVTSRAGSVREEPRREGLGRQIGKSVERVGGKGDFSGIRIPREVKVSEPVVVLHKLPMDKTSHVVDKDRERDRGRDRPGASGKIGWRPGNEVFDRSILSELPPDLLAEIESTLPLCERVKINARKRSCTLSRSPSRAGSHSRPSYAEPSSPDSEGYDVPRKKIKKEDRRERERERERERDRERVRRSFGEGRRMLGGRSRSEREPSLEEESPPSPTEIARKRQKERERLKKKKMYEPKLTTQELMETPTFRRFNRSLVEIFENLEDMDISAAMADDGEIPQEFLLSKHQLAELASESAKLKSMGVISRISTHRLVKLLNVLEKNIRDGASLATLLHQSQDSEREERLWRELILERVGRAADAATTALLVLTAPGTTSALVIDDVIDRAILFVKFHLVNSLYPEYDPVYRAGLDESMGPGPSTSRSRRSRPQGPRPRAMLLLYQRLCQLVSLLAELLQQQLLPDTTILQVSSMGITPFFVENVSELQLAAIKMVTTVFSRYEKHRQLILEDIFASLVRLPTSKRSLRNYRLSGLDSDGYHVHIQMVSALVLQLIQCVVRLPLSDGNGDAKIDAGVFITNSYEMAMRTAQNFLSVFLKKCGSRQGEEDYRPLFENFVHDLLSTVNRPEWPASELLLSLLGRLLVHQFSNKACEMPLRVASLDYLGTVASRLRRDSVGLSLQSQIDSIISQLTEEQSGDEENVAANKPSVKETDDVMQLQKALLDFLEDSESADAALSFARKFYIAQWYRDSTVEAEKATKSGVGGTPGGAGGDSSAAGASERSHAEELRSGVVVLETAEKRKKFLLSLARTSPAPYMSLR</sequence>
<feature type="region of interest" description="Disordered" evidence="1">
    <location>
        <begin position="114"/>
        <end position="208"/>
    </location>
</feature>
<dbReference type="GO" id="GO:0090694">
    <property type="term" value="C:Scc2-Scc4 cohesin loading complex"/>
    <property type="evidence" value="ECO:0007669"/>
    <property type="project" value="TreeGrafter"/>
</dbReference>
<dbReference type="GO" id="GO:0048565">
    <property type="term" value="P:digestive tract development"/>
    <property type="evidence" value="ECO:0007669"/>
    <property type="project" value="TreeGrafter"/>
</dbReference>
<dbReference type="GO" id="GO:0007420">
    <property type="term" value="P:brain development"/>
    <property type="evidence" value="ECO:0007669"/>
    <property type="project" value="TreeGrafter"/>
</dbReference>
<dbReference type="SUPFAM" id="SSF48371">
    <property type="entry name" value="ARM repeat"/>
    <property type="match status" value="1"/>
</dbReference>
<feature type="compositionally biased region" description="Basic and acidic residues" evidence="1">
    <location>
        <begin position="377"/>
        <end position="394"/>
    </location>
</feature>
<dbReference type="GO" id="GO:0061775">
    <property type="term" value="F:cohesin loader activity"/>
    <property type="evidence" value="ECO:0007669"/>
    <property type="project" value="InterPro"/>
</dbReference>
<dbReference type="GO" id="GO:1990414">
    <property type="term" value="P:replication-born double-strand break repair via sister chromatid exchange"/>
    <property type="evidence" value="ECO:0007669"/>
    <property type="project" value="TreeGrafter"/>
</dbReference>
<dbReference type="GO" id="GO:0048703">
    <property type="term" value="P:embryonic viscerocranium morphogenesis"/>
    <property type="evidence" value="ECO:0007669"/>
    <property type="project" value="TreeGrafter"/>
</dbReference>
<dbReference type="AlphaFoldDB" id="A0A8C4Q2E5"/>
<dbReference type="GO" id="GO:0010468">
    <property type="term" value="P:regulation of gene expression"/>
    <property type="evidence" value="ECO:0007669"/>
    <property type="project" value="InterPro"/>
</dbReference>
<dbReference type="GO" id="GO:0140588">
    <property type="term" value="P:chromatin looping"/>
    <property type="evidence" value="ECO:0007669"/>
    <property type="project" value="InterPro"/>
</dbReference>
<dbReference type="GO" id="GO:0034087">
    <property type="term" value="P:establishment of mitotic sister chromatid cohesion"/>
    <property type="evidence" value="ECO:0007669"/>
    <property type="project" value="TreeGrafter"/>
</dbReference>
<dbReference type="PANTHER" id="PTHR21704">
    <property type="entry name" value="NIPPED-B-LIKE PROTEIN DELANGIN SCC2-RELATED"/>
    <property type="match status" value="1"/>
</dbReference>
<evidence type="ECO:0008006" key="4">
    <source>
        <dbReference type="Google" id="ProtNLM"/>
    </source>
</evidence>
<dbReference type="InterPro" id="IPR033031">
    <property type="entry name" value="Scc2/Nipped-B"/>
</dbReference>
<evidence type="ECO:0000256" key="1">
    <source>
        <dbReference type="SAM" id="MobiDB-lite"/>
    </source>
</evidence>
<feature type="compositionally biased region" description="Basic and acidic residues" evidence="1">
    <location>
        <begin position="152"/>
        <end position="176"/>
    </location>
</feature>
<dbReference type="GO" id="GO:0003007">
    <property type="term" value="P:heart morphogenesis"/>
    <property type="evidence" value="ECO:0007669"/>
    <property type="project" value="TreeGrafter"/>
</dbReference>
<feature type="compositionally biased region" description="Basic and acidic residues" evidence="1">
    <location>
        <begin position="534"/>
        <end position="544"/>
    </location>
</feature>
<feature type="region of interest" description="Disordered" evidence="1">
    <location>
        <begin position="728"/>
        <end position="749"/>
    </location>
</feature>
<dbReference type="Proteomes" id="UP000694388">
    <property type="component" value="Unplaced"/>
</dbReference>
<dbReference type="PANTHER" id="PTHR21704:SF18">
    <property type="entry name" value="NIPPED-B-LIKE PROTEIN"/>
    <property type="match status" value="1"/>
</dbReference>
<accession>A0A8C4Q2E5</accession>
<feature type="compositionally biased region" description="Acidic residues" evidence="1">
    <location>
        <begin position="141"/>
        <end position="151"/>
    </location>
</feature>
<dbReference type="GO" id="GO:0071169">
    <property type="term" value="P:establishment of protein localization to chromatin"/>
    <property type="evidence" value="ECO:0007669"/>
    <property type="project" value="TreeGrafter"/>
</dbReference>
<protein>
    <recommendedName>
        <fullName evidence="4">Nipped-B protein</fullName>
    </recommendedName>
</protein>
<feature type="compositionally biased region" description="Pro residues" evidence="1">
    <location>
        <begin position="23"/>
        <end position="32"/>
    </location>
</feature>
<dbReference type="Ensembl" id="ENSEBUT00000009479.1">
    <property type="protein sequence ID" value="ENSEBUP00000008962.1"/>
    <property type="gene ID" value="ENSEBUG00000005790.1"/>
</dbReference>
<keyword evidence="3" id="KW-1185">Reference proteome</keyword>
<organism evidence="2 3">
    <name type="scientific">Eptatretus burgeri</name>
    <name type="common">Inshore hagfish</name>
    <dbReference type="NCBI Taxonomy" id="7764"/>
    <lineage>
        <taxon>Eukaryota</taxon>
        <taxon>Metazoa</taxon>
        <taxon>Chordata</taxon>
        <taxon>Craniata</taxon>
        <taxon>Vertebrata</taxon>
        <taxon>Cyclostomata</taxon>
        <taxon>Myxini</taxon>
        <taxon>Myxiniformes</taxon>
        <taxon>Myxinidae</taxon>
        <taxon>Eptatretinae</taxon>
        <taxon>Eptatretus</taxon>
    </lineage>
</organism>
<feature type="compositionally biased region" description="Basic and acidic residues" evidence="1">
    <location>
        <begin position="473"/>
        <end position="522"/>
    </location>
</feature>
<dbReference type="InterPro" id="IPR016024">
    <property type="entry name" value="ARM-type_fold"/>
</dbReference>
<feature type="region of interest" description="Disordered" evidence="1">
    <location>
        <begin position="23"/>
        <end position="101"/>
    </location>
</feature>
<reference evidence="2" key="2">
    <citation type="submission" date="2025-09" db="UniProtKB">
        <authorList>
            <consortium name="Ensembl"/>
        </authorList>
    </citation>
    <scope>IDENTIFICATION</scope>
</reference>
<feature type="region of interest" description="Disordered" evidence="1">
    <location>
        <begin position="1072"/>
        <end position="1106"/>
    </location>
</feature>
<reference evidence="2" key="1">
    <citation type="submission" date="2025-08" db="UniProtKB">
        <authorList>
            <consortium name="Ensembl"/>
        </authorList>
    </citation>
    <scope>IDENTIFICATION</scope>
</reference>